<evidence type="ECO:0000256" key="1">
    <source>
        <dbReference type="ARBA" id="ARBA00022729"/>
    </source>
</evidence>
<evidence type="ECO:0000313" key="4">
    <source>
        <dbReference type="EMBL" id="KAH6898497.1"/>
    </source>
</evidence>
<dbReference type="AlphaFoldDB" id="A0A9P8WGC5"/>
<dbReference type="PANTHER" id="PTHR40633:SF1">
    <property type="entry name" value="GPI ANCHORED SERINE-THREONINE RICH PROTEIN (AFU_ORTHOLOGUE AFUA_1G03630)"/>
    <property type="match status" value="1"/>
</dbReference>
<proteinExistence type="predicted"/>
<keyword evidence="5" id="KW-1185">Reference proteome</keyword>
<dbReference type="Pfam" id="PF10342">
    <property type="entry name" value="Kre9_KNH"/>
    <property type="match status" value="1"/>
</dbReference>
<sequence>MQFKISAAAVLAYVASTIAQTTGFDSVYAPDAWETIEAGKTFKVEWQVPDAYKGKTVSLSLIGGETQGTQVPLIDIASGISNDAGAYDWAVPADLGEAKVYGLVIKLSDDASVFQYSNPFKIDGPAEAEPTTQATSTAPYGVKTVSLSTAVNQYTTIAPVNDYTTVVPVVNTVTVPCNGTAVTAVTPPPYTAPAQPTGPVVPVSYSNATWTTSCIVPPATTNGGSYPGGSTPTPAPETPVTGAGARFGAGSFAVVGGLLIAALAL</sequence>
<dbReference type="InterPro" id="IPR052982">
    <property type="entry name" value="SRP1/TIP1-like"/>
</dbReference>
<gene>
    <name evidence="4" type="ORF">B0T10DRAFT_525704</name>
</gene>
<accession>A0A9P8WGC5</accession>
<dbReference type="InterPro" id="IPR018466">
    <property type="entry name" value="Kre9/Knh1-like_N"/>
</dbReference>
<dbReference type="EMBL" id="JAGPYM010000002">
    <property type="protein sequence ID" value="KAH6898497.1"/>
    <property type="molecule type" value="Genomic_DNA"/>
</dbReference>
<feature type="domain" description="Yeast cell wall synthesis Kre9/Knh1-like N-terminal" evidence="3">
    <location>
        <begin position="30"/>
        <end position="122"/>
    </location>
</feature>
<protein>
    <submittedName>
        <fullName evidence="4">Ser-Thr-rich glycosyl-phosphatidyl-inositol-anchored membrane family-domain-containing protein</fullName>
    </submittedName>
</protein>
<name>A0A9P8WGC5_9HYPO</name>
<comment type="caution">
    <text evidence="4">The sequence shown here is derived from an EMBL/GenBank/DDBJ whole genome shotgun (WGS) entry which is preliminary data.</text>
</comment>
<keyword evidence="1 2" id="KW-0732">Signal</keyword>
<dbReference type="PANTHER" id="PTHR40633">
    <property type="entry name" value="MATRIX PROTEIN, PUTATIVE (AFU_ORTHOLOGUE AFUA_8G05410)-RELATED"/>
    <property type="match status" value="1"/>
</dbReference>
<organism evidence="4 5">
    <name type="scientific">Thelonectria olida</name>
    <dbReference type="NCBI Taxonomy" id="1576542"/>
    <lineage>
        <taxon>Eukaryota</taxon>
        <taxon>Fungi</taxon>
        <taxon>Dikarya</taxon>
        <taxon>Ascomycota</taxon>
        <taxon>Pezizomycotina</taxon>
        <taxon>Sordariomycetes</taxon>
        <taxon>Hypocreomycetidae</taxon>
        <taxon>Hypocreales</taxon>
        <taxon>Nectriaceae</taxon>
        <taxon>Thelonectria</taxon>
    </lineage>
</organism>
<evidence type="ECO:0000256" key="2">
    <source>
        <dbReference type="SAM" id="SignalP"/>
    </source>
</evidence>
<evidence type="ECO:0000259" key="3">
    <source>
        <dbReference type="Pfam" id="PF10342"/>
    </source>
</evidence>
<feature type="chain" id="PRO_5040470892" evidence="2">
    <location>
        <begin position="20"/>
        <end position="265"/>
    </location>
</feature>
<dbReference type="Proteomes" id="UP000777438">
    <property type="component" value="Unassembled WGS sequence"/>
</dbReference>
<dbReference type="OrthoDB" id="2260257at2759"/>
<evidence type="ECO:0000313" key="5">
    <source>
        <dbReference type="Proteomes" id="UP000777438"/>
    </source>
</evidence>
<feature type="signal peptide" evidence="2">
    <location>
        <begin position="1"/>
        <end position="19"/>
    </location>
</feature>
<reference evidence="4 5" key="1">
    <citation type="journal article" date="2021" name="Nat. Commun.">
        <title>Genetic determinants of endophytism in the Arabidopsis root mycobiome.</title>
        <authorList>
            <person name="Mesny F."/>
            <person name="Miyauchi S."/>
            <person name="Thiergart T."/>
            <person name="Pickel B."/>
            <person name="Atanasova L."/>
            <person name="Karlsson M."/>
            <person name="Huettel B."/>
            <person name="Barry K.W."/>
            <person name="Haridas S."/>
            <person name="Chen C."/>
            <person name="Bauer D."/>
            <person name="Andreopoulos W."/>
            <person name="Pangilinan J."/>
            <person name="LaButti K."/>
            <person name="Riley R."/>
            <person name="Lipzen A."/>
            <person name="Clum A."/>
            <person name="Drula E."/>
            <person name="Henrissat B."/>
            <person name="Kohler A."/>
            <person name="Grigoriev I.V."/>
            <person name="Martin F.M."/>
            <person name="Hacquard S."/>
        </authorList>
    </citation>
    <scope>NUCLEOTIDE SEQUENCE [LARGE SCALE GENOMIC DNA]</scope>
    <source>
        <strain evidence="4 5">MPI-CAGE-CH-0241</strain>
    </source>
</reference>